<dbReference type="Proteomes" id="UP000481153">
    <property type="component" value="Unassembled WGS sequence"/>
</dbReference>
<dbReference type="PANTHER" id="PTHR11145">
    <property type="entry name" value="BTB/POZ DOMAIN-CONTAINING ADAPTER FOR CUL3-MEDIATED RHOA DEGRADATION PROTEIN FAMILY MEMBER"/>
    <property type="match status" value="1"/>
</dbReference>
<dbReference type="VEuPathDB" id="FungiDB:AeMF1_001317"/>
<proteinExistence type="predicted"/>
<dbReference type="SMART" id="SM00225">
    <property type="entry name" value="BTB"/>
    <property type="match status" value="1"/>
</dbReference>
<name>A0A6G0XCW4_9STRA</name>
<feature type="region of interest" description="Disordered" evidence="1">
    <location>
        <begin position="177"/>
        <end position="246"/>
    </location>
</feature>
<dbReference type="InterPro" id="IPR000210">
    <property type="entry name" value="BTB/POZ_dom"/>
</dbReference>
<dbReference type="PANTHER" id="PTHR11145:SF8">
    <property type="entry name" value="RE57120P"/>
    <property type="match status" value="1"/>
</dbReference>
<feature type="compositionally biased region" description="Polar residues" evidence="1">
    <location>
        <begin position="295"/>
        <end position="331"/>
    </location>
</feature>
<dbReference type="AlphaFoldDB" id="A0A6G0XCW4"/>
<feature type="compositionally biased region" description="Basic and acidic residues" evidence="1">
    <location>
        <begin position="234"/>
        <end position="243"/>
    </location>
</feature>
<comment type="caution">
    <text evidence="3">The sequence shown here is derived from an EMBL/GenBank/DDBJ whole genome shotgun (WGS) entry which is preliminary data.</text>
</comment>
<feature type="domain" description="BTB" evidence="2">
    <location>
        <begin position="78"/>
        <end position="177"/>
    </location>
</feature>
<dbReference type="InterPro" id="IPR003131">
    <property type="entry name" value="T1-type_BTB"/>
</dbReference>
<dbReference type="SUPFAM" id="SSF54695">
    <property type="entry name" value="POZ domain"/>
    <property type="match status" value="1"/>
</dbReference>
<dbReference type="InterPro" id="IPR045068">
    <property type="entry name" value="BACURD1-3"/>
</dbReference>
<feature type="compositionally biased region" description="Polar residues" evidence="1">
    <location>
        <begin position="177"/>
        <end position="191"/>
    </location>
</feature>
<evidence type="ECO:0000256" key="1">
    <source>
        <dbReference type="SAM" id="MobiDB-lite"/>
    </source>
</evidence>
<gene>
    <name evidence="3" type="ORF">Ae201684_006219</name>
</gene>
<dbReference type="Pfam" id="PF02214">
    <property type="entry name" value="BTB_2"/>
    <property type="match status" value="1"/>
</dbReference>
<dbReference type="EMBL" id="VJMJ01000080">
    <property type="protein sequence ID" value="KAF0737823.1"/>
    <property type="molecule type" value="Genomic_DNA"/>
</dbReference>
<feature type="region of interest" description="Disordered" evidence="1">
    <location>
        <begin position="270"/>
        <end position="331"/>
    </location>
</feature>
<protein>
    <recommendedName>
        <fullName evidence="2">BTB domain-containing protein</fullName>
    </recommendedName>
</protein>
<evidence type="ECO:0000313" key="4">
    <source>
        <dbReference type="Proteomes" id="UP000481153"/>
    </source>
</evidence>
<evidence type="ECO:0000313" key="3">
    <source>
        <dbReference type="EMBL" id="KAF0737823.1"/>
    </source>
</evidence>
<keyword evidence="4" id="KW-1185">Reference proteome</keyword>
<evidence type="ECO:0000259" key="2">
    <source>
        <dbReference type="SMART" id="SM00225"/>
    </source>
</evidence>
<dbReference type="GO" id="GO:0051260">
    <property type="term" value="P:protein homooligomerization"/>
    <property type="evidence" value="ECO:0007669"/>
    <property type="project" value="InterPro"/>
</dbReference>
<organism evidence="3 4">
    <name type="scientific">Aphanomyces euteiches</name>
    <dbReference type="NCBI Taxonomy" id="100861"/>
    <lineage>
        <taxon>Eukaryota</taxon>
        <taxon>Sar</taxon>
        <taxon>Stramenopiles</taxon>
        <taxon>Oomycota</taxon>
        <taxon>Saprolegniomycetes</taxon>
        <taxon>Saprolegniales</taxon>
        <taxon>Verrucalvaceae</taxon>
        <taxon>Aphanomyces</taxon>
    </lineage>
</organism>
<reference evidence="3 4" key="1">
    <citation type="submission" date="2019-07" db="EMBL/GenBank/DDBJ databases">
        <title>Genomics analysis of Aphanomyces spp. identifies a new class of oomycete effector associated with host adaptation.</title>
        <authorList>
            <person name="Gaulin E."/>
        </authorList>
    </citation>
    <scope>NUCLEOTIDE SEQUENCE [LARGE SCALE GENOMIC DNA]</scope>
    <source>
        <strain evidence="3 4">ATCC 201684</strain>
    </source>
</reference>
<accession>A0A6G0XCW4</accession>
<dbReference type="InterPro" id="IPR011333">
    <property type="entry name" value="SKP1/BTB/POZ_sf"/>
</dbReference>
<feature type="compositionally biased region" description="Low complexity" evidence="1">
    <location>
        <begin position="197"/>
        <end position="214"/>
    </location>
</feature>
<sequence>MFAHDAASESELYHTVIHTRREKLRTQLHKVAGQKAFLRHEHRRLMLQRALLESEHQRFQASLASDWFCHEDKATTKERLRLQVGGQDFEVSITIARKDPKSLLAALVASDSPLTASDLGCFCIDRDWNLFRLILNFLRDGILPNDPKLLRDLYIEADFWKFESLKLAIEQGKIQLQPTKSTSGPIETSSKNDSKPSGTTNNSSSVSNSNANSTKPWWHEPPPWWGRPNPKTNENAKKDERPDPYAWWKGSKYKGNDFAKFLADQAAAENIGTSGGPAKTSAPSGGGGGTNPSSMLAQSLFKSPTTATNPPAKSSNYPMLSSTWTSYRHLA</sequence>
<dbReference type="Gene3D" id="3.30.710.10">
    <property type="entry name" value="Potassium Channel Kv1.1, Chain A"/>
    <property type="match status" value="1"/>
</dbReference>